<dbReference type="SMART" id="SM00355">
    <property type="entry name" value="ZnF_C2H2"/>
    <property type="match status" value="3"/>
</dbReference>
<name>A0A4Y2IE92_ARAVE</name>
<dbReference type="GO" id="GO:0008270">
    <property type="term" value="F:zinc ion binding"/>
    <property type="evidence" value="ECO:0007669"/>
    <property type="project" value="UniProtKB-KW"/>
</dbReference>
<dbReference type="FunFam" id="3.30.160.60:FF:000446">
    <property type="entry name" value="Zinc finger protein"/>
    <property type="match status" value="1"/>
</dbReference>
<evidence type="ECO:0000256" key="2">
    <source>
        <dbReference type="ARBA" id="ARBA00022723"/>
    </source>
</evidence>
<dbReference type="AlphaFoldDB" id="A0A4Y2IE92"/>
<sequence length="180" mass="20884">MTITNRGPTPPIGDTHYHQQRQAPTNIVPTWEARSCLLIWRLLIAPRWDQGGYSNPHDWAGLIYHSYLHIGHQFLKDFSNVNSILSFESNISIRKCPYCPYSSPSGGNVKTHMAVHTGERPYVCHVCKKSFTQKGNLKTHMRLHSGERPFKCHLCSRDFVQHQHLKDHLLKHEKSLEYMK</sequence>
<evidence type="ECO:0000256" key="11">
    <source>
        <dbReference type="SAM" id="MobiDB-lite"/>
    </source>
</evidence>
<dbReference type="GO" id="GO:0005634">
    <property type="term" value="C:nucleus"/>
    <property type="evidence" value="ECO:0007669"/>
    <property type="project" value="UniProtKB-SubCell"/>
</dbReference>
<comment type="subcellular location">
    <subcellularLocation>
        <location evidence="1">Nucleus</location>
    </subcellularLocation>
</comment>
<gene>
    <name evidence="13" type="ORF">AVEN_153304_1</name>
</gene>
<keyword evidence="3" id="KW-0677">Repeat</keyword>
<evidence type="ECO:0000256" key="3">
    <source>
        <dbReference type="ARBA" id="ARBA00022737"/>
    </source>
</evidence>
<evidence type="ECO:0000256" key="5">
    <source>
        <dbReference type="ARBA" id="ARBA00022833"/>
    </source>
</evidence>
<dbReference type="PROSITE" id="PS00028">
    <property type="entry name" value="ZINC_FINGER_C2H2_1"/>
    <property type="match status" value="2"/>
</dbReference>
<dbReference type="Pfam" id="PF00096">
    <property type="entry name" value="zf-C2H2"/>
    <property type="match status" value="1"/>
</dbReference>
<evidence type="ECO:0000259" key="12">
    <source>
        <dbReference type="PROSITE" id="PS50157"/>
    </source>
</evidence>
<evidence type="ECO:0000256" key="9">
    <source>
        <dbReference type="ARBA" id="ARBA00023242"/>
    </source>
</evidence>
<dbReference type="InterPro" id="IPR013087">
    <property type="entry name" value="Znf_C2H2_type"/>
</dbReference>
<keyword evidence="14" id="KW-1185">Reference proteome</keyword>
<dbReference type="FunFam" id="3.30.160.60:FF:002716">
    <property type="entry name" value="Zinc finger protein 212"/>
    <property type="match status" value="1"/>
</dbReference>
<proteinExistence type="predicted"/>
<dbReference type="PANTHER" id="PTHR24394:SF29">
    <property type="entry name" value="MYONEURIN"/>
    <property type="match status" value="1"/>
</dbReference>
<keyword evidence="4 10" id="KW-0863">Zinc-finger</keyword>
<dbReference type="PROSITE" id="PS50157">
    <property type="entry name" value="ZINC_FINGER_C2H2_2"/>
    <property type="match status" value="3"/>
</dbReference>
<keyword evidence="7" id="KW-0238">DNA-binding</keyword>
<keyword evidence="6" id="KW-0805">Transcription regulation</keyword>
<dbReference type="SUPFAM" id="SSF57667">
    <property type="entry name" value="beta-beta-alpha zinc fingers"/>
    <property type="match status" value="2"/>
</dbReference>
<dbReference type="GO" id="GO:0003677">
    <property type="term" value="F:DNA binding"/>
    <property type="evidence" value="ECO:0007669"/>
    <property type="project" value="UniProtKB-KW"/>
</dbReference>
<reference evidence="13 14" key="1">
    <citation type="journal article" date="2019" name="Sci. Rep.">
        <title>Orb-weaving spider Araneus ventricosus genome elucidates the spidroin gene catalogue.</title>
        <authorList>
            <person name="Kono N."/>
            <person name="Nakamura H."/>
            <person name="Ohtoshi R."/>
            <person name="Moran D.A.P."/>
            <person name="Shinohara A."/>
            <person name="Yoshida Y."/>
            <person name="Fujiwara M."/>
            <person name="Mori M."/>
            <person name="Tomita M."/>
            <person name="Arakawa K."/>
        </authorList>
    </citation>
    <scope>NUCLEOTIDE SEQUENCE [LARGE SCALE GENOMIC DNA]</scope>
</reference>
<dbReference type="GO" id="GO:0000981">
    <property type="term" value="F:DNA-binding transcription factor activity, RNA polymerase II-specific"/>
    <property type="evidence" value="ECO:0007669"/>
    <property type="project" value="TreeGrafter"/>
</dbReference>
<evidence type="ECO:0000313" key="13">
    <source>
        <dbReference type="EMBL" id="GBM76053.1"/>
    </source>
</evidence>
<evidence type="ECO:0000256" key="6">
    <source>
        <dbReference type="ARBA" id="ARBA00023015"/>
    </source>
</evidence>
<evidence type="ECO:0000256" key="4">
    <source>
        <dbReference type="ARBA" id="ARBA00022771"/>
    </source>
</evidence>
<dbReference type="OrthoDB" id="6429583at2759"/>
<feature type="domain" description="C2H2-type" evidence="12">
    <location>
        <begin position="150"/>
        <end position="177"/>
    </location>
</feature>
<dbReference type="EMBL" id="BGPR01002595">
    <property type="protein sequence ID" value="GBM76053.1"/>
    <property type="molecule type" value="Genomic_DNA"/>
</dbReference>
<dbReference type="Gene3D" id="3.30.160.60">
    <property type="entry name" value="Classic Zinc Finger"/>
    <property type="match status" value="3"/>
</dbReference>
<dbReference type="PANTHER" id="PTHR24394">
    <property type="entry name" value="ZINC FINGER PROTEIN"/>
    <property type="match status" value="1"/>
</dbReference>
<evidence type="ECO:0000256" key="7">
    <source>
        <dbReference type="ARBA" id="ARBA00023125"/>
    </source>
</evidence>
<feature type="domain" description="C2H2-type" evidence="12">
    <location>
        <begin position="122"/>
        <end position="149"/>
    </location>
</feature>
<keyword evidence="8" id="KW-0804">Transcription</keyword>
<accession>A0A4Y2IE92</accession>
<dbReference type="InterPro" id="IPR036236">
    <property type="entry name" value="Znf_C2H2_sf"/>
</dbReference>
<keyword evidence="9" id="KW-0539">Nucleus</keyword>
<feature type="domain" description="C2H2-type" evidence="12">
    <location>
        <begin position="94"/>
        <end position="121"/>
    </location>
</feature>
<keyword evidence="2" id="KW-0479">Metal-binding</keyword>
<evidence type="ECO:0000256" key="8">
    <source>
        <dbReference type="ARBA" id="ARBA00023163"/>
    </source>
</evidence>
<comment type="caution">
    <text evidence="13">The sequence shown here is derived from an EMBL/GenBank/DDBJ whole genome shotgun (WGS) entry which is preliminary data.</text>
</comment>
<dbReference type="Proteomes" id="UP000499080">
    <property type="component" value="Unassembled WGS sequence"/>
</dbReference>
<feature type="region of interest" description="Disordered" evidence="11">
    <location>
        <begin position="1"/>
        <end position="20"/>
    </location>
</feature>
<keyword evidence="5" id="KW-0862">Zinc</keyword>
<evidence type="ECO:0000313" key="14">
    <source>
        <dbReference type="Proteomes" id="UP000499080"/>
    </source>
</evidence>
<evidence type="ECO:0000256" key="10">
    <source>
        <dbReference type="PROSITE-ProRule" id="PRU00042"/>
    </source>
</evidence>
<organism evidence="13 14">
    <name type="scientific">Araneus ventricosus</name>
    <name type="common">Orbweaver spider</name>
    <name type="synonym">Epeira ventricosa</name>
    <dbReference type="NCBI Taxonomy" id="182803"/>
    <lineage>
        <taxon>Eukaryota</taxon>
        <taxon>Metazoa</taxon>
        <taxon>Ecdysozoa</taxon>
        <taxon>Arthropoda</taxon>
        <taxon>Chelicerata</taxon>
        <taxon>Arachnida</taxon>
        <taxon>Araneae</taxon>
        <taxon>Araneomorphae</taxon>
        <taxon>Entelegynae</taxon>
        <taxon>Araneoidea</taxon>
        <taxon>Araneidae</taxon>
        <taxon>Araneus</taxon>
    </lineage>
</organism>
<evidence type="ECO:0000256" key="1">
    <source>
        <dbReference type="ARBA" id="ARBA00004123"/>
    </source>
</evidence>
<protein>
    <recommendedName>
        <fullName evidence="12">C2H2-type domain-containing protein</fullName>
    </recommendedName>
</protein>